<dbReference type="InParanoid" id="A0A0D0CUJ7"/>
<accession>A0A0D0CUJ7</accession>
<reference evidence="1 2" key="1">
    <citation type="submission" date="2014-04" db="EMBL/GenBank/DDBJ databases">
        <authorList>
            <consortium name="DOE Joint Genome Institute"/>
            <person name="Kuo A."/>
            <person name="Kohler A."/>
            <person name="Jargeat P."/>
            <person name="Nagy L.G."/>
            <person name="Floudas D."/>
            <person name="Copeland A."/>
            <person name="Barry K.W."/>
            <person name="Cichocki N."/>
            <person name="Veneault-Fourrey C."/>
            <person name="LaButti K."/>
            <person name="Lindquist E.A."/>
            <person name="Lipzen A."/>
            <person name="Lundell T."/>
            <person name="Morin E."/>
            <person name="Murat C."/>
            <person name="Sun H."/>
            <person name="Tunlid A."/>
            <person name="Henrissat B."/>
            <person name="Grigoriev I.V."/>
            <person name="Hibbett D.S."/>
            <person name="Martin F."/>
            <person name="Nordberg H.P."/>
            <person name="Cantor M.N."/>
            <person name="Hua S.X."/>
        </authorList>
    </citation>
    <scope>NUCLEOTIDE SEQUENCE [LARGE SCALE GENOMIC DNA]</scope>
    <source>
        <strain evidence="1 2">Ve08.2h10</strain>
    </source>
</reference>
<evidence type="ECO:0008006" key="3">
    <source>
        <dbReference type="Google" id="ProtNLM"/>
    </source>
</evidence>
<evidence type="ECO:0000313" key="2">
    <source>
        <dbReference type="Proteomes" id="UP000054538"/>
    </source>
</evidence>
<protein>
    <recommendedName>
        <fullName evidence="3">RING-type domain-containing protein</fullName>
    </recommendedName>
</protein>
<dbReference type="EMBL" id="KN828560">
    <property type="protein sequence ID" value="KIK74786.1"/>
    <property type="molecule type" value="Genomic_DNA"/>
</dbReference>
<sequence length="50" mass="5691">CYLCLDEGEDLYCCMRCPRVVCDQCVVVLAESCSQVREANIDFTCPVCYE</sequence>
<name>A0A0D0CUJ7_9AGAM</name>
<dbReference type="Proteomes" id="UP000054538">
    <property type="component" value="Unassembled WGS sequence"/>
</dbReference>
<dbReference type="HOGENOM" id="CLU_200114_0_0_1"/>
<keyword evidence="2" id="KW-1185">Reference proteome</keyword>
<feature type="non-terminal residue" evidence="1">
    <location>
        <position position="1"/>
    </location>
</feature>
<dbReference type="AlphaFoldDB" id="A0A0D0CUJ7"/>
<evidence type="ECO:0000313" key="1">
    <source>
        <dbReference type="EMBL" id="KIK74786.1"/>
    </source>
</evidence>
<reference evidence="2" key="2">
    <citation type="submission" date="2015-01" db="EMBL/GenBank/DDBJ databases">
        <title>Evolutionary Origins and Diversification of the Mycorrhizal Mutualists.</title>
        <authorList>
            <consortium name="DOE Joint Genome Institute"/>
            <consortium name="Mycorrhizal Genomics Consortium"/>
            <person name="Kohler A."/>
            <person name="Kuo A."/>
            <person name="Nagy L.G."/>
            <person name="Floudas D."/>
            <person name="Copeland A."/>
            <person name="Barry K.W."/>
            <person name="Cichocki N."/>
            <person name="Veneault-Fourrey C."/>
            <person name="LaButti K."/>
            <person name="Lindquist E.A."/>
            <person name="Lipzen A."/>
            <person name="Lundell T."/>
            <person name="Morin E."/>
            <person name="Murat C."/>
            <person name="Riley R."/>
            <person name="Ohm R."/>
            <person name="Sun H."/>
            <person name="Tunlid A."/>
            <person name="Henrissat B."/>
            <person name="Grigoriev I.V."/>
            <person name="Hibbett D.S."/>
            <person name="Martin F."/>
        </authorList>
    </citation>
    <scope>NUCLEOTIDE SEQUENCE [LARGE SCALE GENOMIC DNA]</scope>
    <source>
        <strain evidence="2">Ve08.2h10</strain>
    </source>
</reference>
<gene>
    <name evidence="1" type="ORF">PAXRUDRAFT_89955</name>
</gene>
<feature type="non-terminal residue" evidence="1">
    <location>
        <position position="50"/>
    </location>
</feature>
<organism evidence="1 2">
    <name type="scientific">Paxillus rubicundulus Ve08.2h10</name>
    <dbReference type="NCBI Taxonomy" id="930991"/>
    <lineage>
        <taxon>Eukaryota</taxon>
        <taxon>Fungi</taxon>
        <taxon>Dikarya</taxon>
        <taxon>Basidiomycota</taxon>
        <taxon>Agaricomycotina</taxon>
        <taxon>Agaricomycetes</taxon>
        <taxon>Agaricomycetidae</taxon>
        <taxon>Boletales</taxon>
        <taxon>Paxilineae</taxon>
        <taxon>Paxillaceae</taxon>
        <taxon>Paxillus</taxon>
    </lineage>
</organism>
<proteinExistence type="predicted"/>
<dbReference type="OrthoDB" id="2676753at2759"/>